<comment type="caution">
    <text evidence="1">The sequence shown here is derived from an EMBL/GenBank/DDBJ whole genome shotgun (WGS) entry which is preliminary data.</text>
</comment>
<dbReference type="AlphaFoldDB" id="A0A9Q1FKD4"/>
<gene>
    <name evidence="1" type="ORF">SKAU_G00168490</name>
</gene>
<evidence type="ECO:0000313" key="1">
    <source>
        <dbReference type="EMBL" id="KAJ8360324.1"/>
    </source>
</evidence>
<name>A0A9Q1FKD4_SYNKA</name>
<sequence length="73" mass="8020">MASGIGTGYGTRRFQTERVKGKLRPVVFHQVPQKPYPPPGPLQGVCDLTVPERIMGLRSLSSVECGRSRHCAQ</sequence>
<reference evidence="1" key="1">
    <citation type="journal article" date="2023" name="Science">
        <title>Genome structures resolve the early diversification of teleost fishes.</title>
        <authorList>
            <person name="Parey E."/>
            <person name="Louis A."/>
            <person name="Montfort J."/>
            <person name="Bouchez O."/>
            <person name="Roques C."/>
            <person name="Iampietro C."/>
            <person name="Lluch J."/>
            <person name="Castinel A."/>
            <person name="Donnadieu C."/>
            <person name="Desvignes T."/>
            <person name="Floi Bucao C."/>
            <person name="Jouanno E."/>
            <person name="Wen M."/>
            <person name="Mejri S."/>
            <person name="Dirks R."/>
            <person name="Jansen H."/>
            <person name="Henkel C."/>
            <person name="Chen W.J."/>
            <person name="Zahm M."/>
            <person name="Cabau C."/>
            <person name="Klopp C."/>
            <person name="Thompson A.W."/>
            <person name="Robinson-Rechavi M."/>
            <person name="Braasch I."/>
            <person name="Lecointre G."/>
            <person name="Bobe J."/>
            <person name="Postlethwait J.H."/>
            <person name="Berthelot C."/>
            <person name="Roest Crollius H."/>
            <person name="Guiguen Y."/>
        </authorList>
    </citation>
    <scope>NUCLEOTIDE SEQUENCE</scope>
    <source>
        <strain evidence="1">WJC10195</strain>
    </source>
</reference>
<dbReference type="EMBL" id="JAINUF010000005">
    <property type="protein sequence ID" value="KAJ8360324.1"/>
    <property type="molecule type" value="Genomic_DNA"/>
</dbReference>
<accession>A0A9Q1FKD4</accession>
<organism evidence="1 2">
    <name type="scientific">Synaphobranchus kaupii</name>
    <name type="common">Kaup's arrowtooth eel</name>
    <dbReference type="NCBI Taxonomy" id="118154"/>
    <lineage>
        <taxon>Eukaryota</taxon>
        <taxon>Metazoa</taxon>
        <taxon>Chordata</taxon>
        <taxon>Craniata</taxon>
        <taxon>Vertebrata</taxon>
        <taxon>Euteleostomi</taxon>
        <taxon>Actinopterygii</taxon>
        <taxon>Neopterygii</taxon>
        <taxon>Teleostei</taxon>
        <taxon>Anguilliformes</taxon>
        <taxon>Synaphobranchidae</taxon>
        <taxon>Synaphobranchus</taxon>
    </lineage>
</organism>
<dbReference type="Proteomes" id="UP001152622">
    <property type="component" value="Chromosome 5"/>
</dbReference>
<proteinExistence type="predicted"/>
<evidence type="ECO:0000313" key="2">
    <source>
        <dbReference type="Proteomes" id="UP001152622"/>
    </source>
</evidence>
<keyword evidence="2" id="KW-1185">Reference proteome</keyword>
<protein>
    <submittedName>
        <fullName evidence="1">Uncharacterized protein</fullName>
    </submittedName>
</protein>